<comment type="subcellular location">
    <subcellularLocation>
        <location evidence="1">Cell membrane</location>
        <topology evidence="1">Multi-pass membrane protein</topology>
    </subcellularLocation>
</comment>
<gene>
    <name evidence="8" type="ORF">CSW08_10120</name>
</gene>
<proteinExistence type="predicted"/>
<dbReference type="Pfam" id="PF06271">
    <property type="entry name" value="RDD"/>
    <property type="match status" value="1"/>
</dbReference>
<evidence type="ECO:0000313" key="9">
    <source>
        <dbReference type="Proteomes" id="UP000233435"/>
    </source>
</evidence>
<evidence type="ECO:0000256" key="3">
    <source>
        <dbReference type="ARBA" id="ARBA00022692"/>
    </source>
</evidence>
<evidence type="ECO:0000259" key="7">
    <source>
        <dbReference type="Pfam" id="PF06271"/>
    </source>
</evidence>
<evidence type="ECO:0000256" key="6">
    <source>
        <dbReference type="SAM" id="Phobius"/>
    </source>
</evidence>
<evidence type="ECO:0000256" key="5">
    <source>
        <dbReference type="ARBA" id="ARBA00023136"/>
    </source>
</evidence>
<dbReference type="PANTHER" id="PTHR36115">
    <property type="entry name" value="PROLINE-RICH ANTIGEN HOMOLOG-RELATED"/>
    <property type="match status" value="1"/>
</dbReference>
<name>A0A2N3HJ99_9FLAO</name>
<keyword evidence="9" id="KW-1185">Reference proteome</keyword>
<evidence type="ECO:0000256" key="4">
    <source>
        <dbReference type="ARBA" id="ARBA00022989"/>
    </source>
</evidence>
<dbReference type="InterPro" id="IPR051791">
    <property type="entry name" value="Pra-immunoreactive"/>
</dbReference>
<protein>
    <recommendedName>
        <fullName evidence="7">RDD domain-containing protein</fullName>
    </recommendedName>
</protein>
<keyword evidence="3 6" id="KW-0812">Transmembrane</keyword>
<feature type="transmembrane region" description="Helical" evidence="6">
    <location>
        <begin position="24"/>
        <end position="49"/>
    </location>
</feature>
<accession>A0A2N3HJ99</accession>
<sequence>MVAFENFIVTPDLYASKGSRFTNYIIDLIIFMLIAFGTLFLLATLFYALAEDTSPMDNFINGLENINPLLDRLLTAIVLALLYFSTETLLKGRTVGKYITKTKVVLVDGTNPNALEYLKRSFSRVIPFEALSFLGAEGRGWHDTISKTYVVDIQKYQAKLKAHDSLEQIGKNIENE</sequence>
<organism evidence="8 9">
    <name type="scientific">Confluentibacter flavum</name>
    <dbReference type="NCBI Taxonomy" id="1909700"/>
    <lineage>
        <taxon>Bacteria</taxon>
        <taxon>Pseudomonadati</taxon>
        <taxon>Bacteroidota</taxon>
        <taxon>Flavobacteriia</taxon>
        <taxon>Flavobacteriales</taxon>
        <taxon>Flavobacteriaceae</taxon>
        <taxon>Confluentibacter</taxon>
    </lineage>
</organism>
<feature type="transmembrane region" description="Helical" evidence="6">
    <location>
        <begin position="69"/>
        <end position="90"/>
    </location>
</feature>
<dbReference type="GO" id="GO:0005886">
    <property type="term" value="C:plasma membrane"/>
    <property type="evidence" value="ECO:0007669"/>
    <property type="project" value="UniProtKB-SubCell"/>
</dbReference>
<dbReference type="Proteomes" id="UP000233435">
    <property type="component" value="Unassembled WGS sequence"/>
</dbReference>
<reference evidence="8 9" key="1">
    <citation type="submission" date="2017-12" db="EMBL/GenBank/DDBJ databases">
        <title>Confluentibacter flavum sp. nov., isolated from the saline lake.</title>
        <authorList>
            <person name="Yu L."/>
        </authorList>
    </citation>
    <scope>NUCLEOTIDE SEQUENCE [LARGE SCALE GENOMIC DNA]</scope>
    <source>
        <strain evidence="8 9">3B</strain>
    </source>
</reference>
<dbReference type="EMBL" id="PJEO01000036">
    <property type="protein sequence ID" value="PKQ44962.1"/>
    <property type="molecule type" value="Genomic_DNA"/>
</dbReference>
<keyword evidence="5 6" id="KW-0472">Membrane</keyword>
<keyword evidence="2" id="KW-1003">Cell membrane</keyword>
<dbReference type="PANTHER" id="PTHR36115:SF4">
    <property type="entry name" value="MEMBRANE PROTEIN"/>
    <property type="match status" value="1"/>
</dbReference>
<comment type="caution">
    <text evidence="8">The sequence shown here is derived from an EMBL/GenBank/DDBJ whole genome shotgun (WGS) entry which is preliminary data.</text>
</comment>
<dbReference type="InterPro" id="IPR010432">
    <property type="entry name" value="RDD"/>
</dbReference>
<evidence type="ECO:0000256" key="1">
    <source>
        <dbReference type="ARBA" id="ARBA00004651"/>
    </source>
</evidence>
<dbReference type="AlphaFoldDB" id="A0A2N3HJ99"/>
<evidence type="ECO:0000256" key="2">
    <source>
        <dbReference type="ARBA" id="ARBA00022475"/>
    </source>
</evidence>
<evidence type="ECO:0000313" key="8">
    <source>
        <dbReference type="EMBL" id="PKQ44962.1"/>
    </source>
</evidence>
<keyword evidence="4 6" id="KW-1133">Transmembrane helix</keyword>
<feature type="domain" description="RDD" evidence="7">
    <location>
        <begin position="14"/>
        <end position="133"/>
    </location>
</feature>